<dbReference type="Proteomes" id="UP001055115">
    <property type="component" value="Unassembled WGS sequence"/>
</dbReference>
<proteinExistence type="predicted"/>
<accession>A0AA37PHL7</accession>
<dbReference type="GeneID" id="73333474"/>
<sequence length="153" mass="16433">MAVKGLTSALKWIPNGLRHLGSDGVLRVVDSGTFQVTDYVRLSQTQILNFINLLPLGVRPDPAQFNNVDGTTVSAAQAQFPPPEIYASIQESYAKSKAAVGLGDTSKVAPKPEAVEVEKRDCSTEVCRYSSDCPSACIWCQQVTGGYGFCLGF</sequence>
<dbReference type="EMBL" id="BQXU01000069">
    <property type="protein sequence ID" value="GKT52491.1"/>
    <property type="molecule type" value="Genomic_DNA"/>
</dbReference>
<protein>
    <submittedName>
        <fullName evidence="1">Uncharacterized protein</fullName>
    </submittedName>
</protein>
<gene>
    <name evidence="1" type="ORF">ColSpa_12672</name>
</gene>
<evidence type="ECO:0000313" key="1">
    <source>
        <dbReference type="EMBL" id="GKT52491.1"/>
    </source>
</evidence>
<name>A0AA37PHL7_9PEZI</name>
<dbReference type="AlphaFoldDB" id="A0AA37PHL7"/>
<organism evidence="1 2">
    <name type="scientific">Colletotrichum spaethianum</name>
    <dbReference type="NCBI Taxonomy" id="700344"/>
    <lineage>
        <taxon>Eukaryota</taxon>
        <taxon>Fungi</taxon>
        <taxon>Dikarya</taxon>
        <taxon>Ascomycota</taxon>
        <taxon>Pezizomycotina</taxon>
        <taxon>Sordariomycetes</taxon>
        <taxon>Hypocreomycetidae</taxon>
        <taxon>Glomerellales</taxon>
        <taxon>Glomerellaceae</taxon>
        <taxon>Colletotrichum</taxon>
        <taxon>Colletotrichum spaethianum species complex</taxon>
    </lineage>
</organism>
<reference evidence="1 2" key="1">
    <citation type="submission" date="2022-03" db="EMBL/GenBank/DDBJ databases">
        <title>Genome data of Colletotrichum spp.</title>
        <authorList>
            <person name="Utami Y.D."/>
            <person name="Hiruma K."/>
        </authorList>
    </citation>
    <scope>NUCLEOTIDE SEQUENCE [LARGE SCALE GENOMIC DNA]</scope>
    <source>
        <strain evidence="1 2">MAFF 239500</strain>
    </source>
</reference>
<comment type="caution">
    <text evidence="1">The sequence shown here is derived from an EMBL/GenBank/DDBJ whole genome shotgun (WGS) entry which is preliminary data.</text>
</comment>
<evidence type="ECO:0000313" key="2">
    <source>
        <dbReference type="Proteomes" id="UP001055115"/>
    </source>
</evidence>
<dbReference type="RefSeq" id="XP_049134841.1">
    <property type="nucleotide sequence ID" value="XM_049278884.1"/>
</dbReference>
<keyword evidence="2" id="KW-1185">Reference proteome</keyword>